<evidence type="ECO:0000256" key="1">
    <source>
        <dbReference type="SAM" id="MobiDB-lite"/>
    </source>
</evidence>
<comment type="caution">
    <text evidence="2">The sequence shown here is derived from an EMBL/GenBank/DDBJ whole genome shotgun (WGS) entry which is preliminary data.</text>
</comment>
<feature type="compositionally biased region" description="Low complexity" evidence="1">
    <location>
        <begin position="1"/>
        <end position="28"/>
    </location>
</feature>
<feature type="compositionally biased region" description="Polar residues" evidence="1">
    <location>
        <begin position="79"/>
        <end position="89"/>
    </location>
</feature>
<evidence type="ECO:0000313" key="2">
    <source>
        <dbReference type="EMBL" id="KAJ8365532.1"/>
    </source>
</evidence>
<dbReference type="Proteomes" id="UP001152622">
    <property type="component" value="Chromosome 4"/>
</dbReference>
<name>A0A9Q1FTS0_SYNKA</name>
<evidence type="ECO:0000313" key="3">
    <source>
        <dbReference type="Proteomes" id="UP001152622"/>
    </source>
</evidence>
<feature type="region of interest" description="Disordered" evidence="1">
    <location>
        <begin position="66"/>
        <end position="89"/>
    </location>
</feature>
<organism evidence="2 3">
    <name type="scientific">Synaphobranchus kaupii</name>
    <name type="common">Kaup's arrowtooth eel</name>
    <dbReference type="NCBI Taxonomy" id="118154"/>
    <lineage>
        <taxon>Eukaryota</taxon>
        <taxon>Metazoa</taxon>
        <taxon>Chordata</taxon>
        <taxon>Craniata</taxon>
        <taxon>Vertebrata</taxon>
        <taxon>Euteleostomi</taxon>
        <taxon>Actinopterygii</taxon>
        <taxon>Neopterygii</taxon>
        <taxon>Teleostei</taxon>
        <taxon>Anguilliformes</taxon>
        <taxon>Synaphobranchidae</taxon>
        <taxon>Synaphobranchus</taxon>
    </lineage>
</organism>
<dbReference type="AlphaFoldDB" id="A0A9Q1FTS0"/>
<sequence>MSSRARSACRRFSSSCGPPARPRSPARALRFRHGRSAQNAGPPMTRGGVRHQPQMSGKILVSSRMLSGLQRSPAGPCEVSQNWTAEARL</sequence>
<reference evidence="2" key="1">
    <citation type="journal article" date="2023" name="Science">
        <title>Genome structures resolve the early diversification of teleost fishes.</title>
        <authorList>
            <person name="Parey E."/>
            <person name="Louis A."/>
            <person name="Montfort J."/>
            <person name="Bouchez O."/>
            <person name="Roques C."/>
            <person name="Iampietro C."/>
            <person name="Lluch J."/>
            <person name="Castinel A."/>
            <person name="Donnadieu C."/>
            <person name="Desvignes T."/>
            <person name="Floi Bucao C."/>
            <person name="Jouanno E."/>
            <person name="Wen M."/>
            <person name="Mejri S."/>
            <person name="Dirks R."/>
            <person name="Jansen H."/>
            <person name="Henkel C."/>
            <person name="Chen W.J."/>
            <person name="Zahm M."/>
            <person name="Cabau C."/>
            <person name="Klopp C."/>
            <person name="Thompson A.W."/>
            <person name="Robinson-Rechavi M."/>
            <person name="Braasch I."/>
            <person name="Lecointre G."/>
            <person name="Bobe J."/>
            <person name="Postlethwait J.H."/>
            <person name="Berthelot C."/>
            <person name="Roest Crollius H."/>
            <person name="Guiguen Y."/>
        </authorList>
    </citation>
    <scope>NUCLEOTIDE SEQUENCE</scope>
    <source>
        <strain evidence="2">WJC10195</strain>
    </source>
</reference>
<accession>A0A9Q1FTS0</accession>
<dbReference type="EMBL" id="JAINUF010000004">
    <property type="protein sequence ID" value="KAJ8365532.1"/>
    <property type="molecule type" value="Genomic_DNA"/>
</dbReference>
<keyword evidence="3" id="KW-1185">Reference proteome</keyword>
<gene>
    <name evidence="2" type="ORF">SKAU_G00143630</name>
</gene>
<feature type="region of interest" description="Disordered" evidence="1">
    <location>
        <begin position="1"/>
        <end position="54"/>
    </location>
</feature>
<protein>
    <submittedName>
        <fullName evidence="2">Uncharacterized protein</fullName>
    </submittedName>
</protein>
<proteinExistence type="predicted"/>